<dbReference type="Pfam" id="PF00501">
    <property type="entry name" value="AMP-binding"/>
    <property type="match status" value="1"/>
</dbReference>
<dbReference type="PANTHER" id="PTHR43767:SF1">
    <property type="entry name" value="NONRIBOSOMAL PEPTIDE SYNTHASE PES1 (EUROFUNG)-RELATED"/>
    <property type="match status" value="1"/>
</dbReference>
<name>A0ABP9KF61_9NOCA</name>
<organism evidence="2 3">
    <name type="scientific">Nocardia callitridis</name>
    <dbReference type="NCBI Taxonomy" id="648753"/>
    <lineage>
        <taxon>Bacteria</taxon>
        <taxon>Bacillati</taxon>
        <taxon>Actinomycetota</taxon>
        <taxon>Actinomycetes</taxon>
        <taxon>Mycobacteriales</taxon>
        <taxon>Nocardiaceae</taxon>
        <taxon>Nocardia</taxon>
    </lineage>
</organism>
<accession>A0ABP9KF61</accession>
<dbReference type="PANTHER" id="PTHR43767">
    <property type="entry name" value="LONG-CHAIN-FATTY-ACID--COA LIGASE"/>
    <property type="match status" value="1"/>
</dbReference>
<protein>
    <recommendedName>
        <fullName evidence="1">AMP-dependent synthetase/ligase domain-containing protein</fullName>
    </recommendedName>
</protein>
<keyword evidence="3" id="KW-1185">Reference proteome</keyword>
<dbReference type="InterPro" id="IPR050237">
    <property type="entry name" value="ATP-dep_AMP-bd_enzyme"/>
</dbReference>
<evidence type="ECO:0000259" key="1">
    <source>
        <dbReference type="Pfam" id="PF00501"/>
    </source>
</evidence>
<feature type="domain" description="AMP-dependent synthetase/ligase" evidence="1">
    <location>
        <begin position="11"/>
        <end position="117"/>
    </location>
</feature>
<gene>
    <name evidence="2" type="ORF">GCM10023318_33450</name>
</gene>
<dbReference type="Gene3D" id="3.40.50.12780">
    <property type="entry name" value="N-terminal domain of ligase-like"/>
    <property type="match status" value="1"/>
</dbReference>
<dbReference type="EMBL" id="BAABJM010000002">
    <property type="protein sequence ID" value="GAA5056240.1"/>
    <property type="molecule type" value="Genomic_DNA"/>
</dbReference>
<dbReference type="InterPro" id="IPR042099">
    <property type="entry name" value="ANL_N_sf"/>
</dbReference>
<dbReference type="InterPro" id="IPR000873">
    <property type="entry name" value="AMP-dep_synth/lig_dom"/>
</dbReference>
<comment type="caution">
    <text evidence="2">The sequence shown here is derived from an EMBL/GenBank/DDBJ whole genome shotgun (WGS) entry which is preliminary data.</text>
</comment>
<sequence>MWMMPVSGAVETAVTSFADRIAVIDGDCMHDYASLGEAIALFAEELAAQGIESGSRVAIYIGCGYESLLAVLAVERVGAVAVPLDILDAPETSVRALDATRADFLLGHRRDEHIAEDLAESYDPRDLEMTSVAEEYTLVRLPDARRGASWGVRGGFAFCLLDGTGSLAVESTALAAAAVEMGTELGTCAEDVVAVTLPLTTRSVLTSTIATLLSGACLSMRGYPHPSAAGIAAQIAADEVSILVCSDHGLAGLEGRHAMNSPTAEPLRVLTLSHPTAGQDKTPVSVDHLAVHGGYLRIEADTRTRYCCASPRQQVACWCRH</sequence>
<dbReference type="Proteomes" id="UP001500603">
    <property type="component" value="Unassembled WGS sequence"/>
</dbReference>
<evidence type="ECO:0000313" key="3">
    <source>
        <dbReference type="Proteomes" id="UP001500603"/>
    </source>
</evidence>
<dbReference type="SUPFAM" id="SSF56801">
    <property type="entry name" value="Acetyl-CoA synthetase-like"/>
    <property type="match status" value="1"/>
</dbReference>
<evidence type="ECO:0000313" key="2">
    <source>
        <dbReference type="EMBL" id="GAA5056240.1"/>
    </source>
</evidence>
<reference evidence="3" key="1">
    <citation type="journal article" date="2019" name="Int. J. Syst. Evol. Microbiol.">
        <title>The Global Catalogue of Microorganisms (GCM) 10K type strain sequencing project: providing services to taxonomists for standard genome sequencing and annotation.</title>
        <authorList>
            <consortium name="The Broad Institute Genomics Platform"/>
            <consortium name="The Broad Institute Genome Sequencing Center for Infectious Disease"/>
            <person name="Wu L."/>
            <person name="Ma J."/>
        </authorList>
    </citation>
    <scope>NUCLEOTIDE SEQUENCE [LARGE SCALE GENOMIC DNA]</scope>
    <source>
        <strain evidence="3">JCM 18298</strain>
    </source>
</reference>
<proteinExistence type="predicted"/>